<keyword evidence="1" id="KW-0472">Membrane</keyword>
<keyword evidence="1" id="KW-0812">Transmembrane</keyword>
<dbReference type="InterPro" id="IPR018247">
    <property type="entry name" value="EF_Hand_1_Ca_BS"/>
</dbReference>
<dbReference type="GO" id="GO:0005509">
    <property type="term" value="F:calcium ion binding"/>
    <property type="evidence" value="ECO:0007669"/>
    <property type="project" value="InterPro"/>
</dbReference>
<dbReference type="Proteomes" id="UP000216147">
    <property type="component" value="Unassembled WGS sequence"/>
</dbReference>
<accession>A0A258HJ90</accession>
<feature type="domain" description="EF-hand" evidence="2">
    <location>
        <begin position="83"/>
        <end position="111"/>
    </location>
</feature>
<reference evidence="3 4" key="1">
    <citation type="submission" date="2017-03" db="EMBL/GenBank/DDBJ databases">
        <title>Lifting the veil on microbial sulfur biogeochemistry in mining wastewaters.</title>
        <authorList>
            <person name="Kantor R.S."/>
            <person name="Colenbrander Nelson T."/>
            <person name="Marshall S."/>
            <person name="Bennett D."/>
            <person name="Apte S."/>
            <person name="Camacho D."/>
            <person name="Thomas B.C."/>
            <person name="Warren L.A."/>
            <person name="Banfield J.F."/>
        </authorList>
    </citation>
    <scope>NUCLEOTIDE SEQUENCE [LARGE SCALE GENOMIC DNA]</scope>
    <source>
        <strain evidence="3">32-68-21</strain>
    </source>
</reference>
<dbReference type="Pfam" id="PF13202">
    <property type="entry name" value="EF-hand_5"/>
    <property type="match status" value="1"/>
</dbReference>
<dbReference type="PROSITE" id="PS00018">
    <property type="entry name" value="EF_HAND_1"/>
    <property type="match status" value="1"/>
</dbReference>
<evidence type="ECO:0000259" key="2">
    <source>
        <dbReference type="PROSITE" id="PS50222"/>
    </source>
</evidence>
<gene>
    <name evidence="3" type="ORF">B7Y86_09485</name>
</gene>
<dbReference type="Gene3D" id="1.10.238.10">
    <property type="entry name" value="EF-hand"/>
    <property type="match status" value="1"/>
</dbReference>
<dbReference type="InterPro" id="IPR002048">
    <property type="entry name" value="EF_hand_dom"/>
</dbReference>
<evidence type="ECO:0000313" key="3">
    <source>
        <dbReference type="EMBL" id="OYX56966.1"/>
    </source>
</evidence>
<dbReference type="AlphaFoldDB" id="A0A258HJ90"/>
<protein>
    <recommendedName>
        <fullName evidence="2">EF-hand domain-containing protein</fullName>
    </recommendedName>
</protein>
<evidence type="ECO:0000256" key="1">
    <source>
        <dbReference type="SAM" id="Phobius"/>
    </source>
</evidence>
<proteinExistence type="predicted"/>
<dbReference type="EMBL" id="NCEQ01000007">
    <property type="protein sequence ID" value="OYX56966.1"/>
    <property type="molecule type" value="Genomic_DNA"/>
</dbReference>
<sequence>MTSPRLPKKSETLEIRLPHAAKLAFMERCRAAGLTASEVVRRLIEGEAPTAPKAHRTMTAWQVLAAAVAGVIIGAAAAPSIAQALPGSRAAFDQMDANHDGVVSFAEFQAR</sequence>
<dbReference type="PROSITE" id="PS50222">
    <property type="entry name" value="EF_HAND_2"/>
    <property type="match status" value="1"/>
</dbReference>
<comment type="caution">
    <text evidence="3">The sequence shown here is derived from an EMBL/GenBank/DDBJ whole genome shotgun (WGS) entry which is preliminary data.</text>
</comment>
<name>A0A258HJ90_9CAUL</name>
<organism evidence="3 4">
    <name type="scientific">Brevundimonas subvibrioides</name>
    <dbReference type="NCBI Taxonomy" id="74313"/>
    <lineage>
        <taxon>Bacteria</taxon>
        <taxon>Pseudomonadati</taxon>
        <taxon>Pseudomonadota</taxon>
        <taxon>Alphaproteobacteria</taxon>
        <taxon>Caulobacterales</taxon>
        <taxon>Caulobacteraceae</taxon>
        <taxon>Brevundimonas</taxon>
    </lineage>
</organism>
<keyword evidence="1" id="KW-1133">Transmembrane helix</keyword>
<evidence type="ECO:0000313" key="4">
    <source>
        <dbReference type="Proteomes" id="UP000216147"/>
    </source>
</evidence>
<feature type="transmembrane region" description="Helical" evidence="1">
    <location>
        <begin position="63"/>
        <end position="85"/>
    </location>
</feature>